<dbReference type="Pfam" id="PF18962">
    <property type="entry name" value="Por_Secre_tail"/>
    <property type="match status" value="1"/>
</dbReference>
<accession>A0A1F7FL37</accession>
<dbReference type="Gene3D" id="2.60.40.10">
    <property type="entry name" value="Immunoglobulins"/>
    <property type="match status" value="1"/>
</dbReference>
<reference evidence="3 4" key="1">
    <citation type="journal article" date="2016" name="Nat. Commun.">
        <title>Thousands of microbial genomes shed light on interconnected biogeochemical processes in an aquifer system.</title>
        <authorList>
            <person name="Anantharaman K."/>
            <person name="Brown C.T."/>
            <person name="Hug L.A."/>
            <person name="Sharon I."/>
            <person name="Castelle C.J."/>
            <person name="Probst A.J."/>
            <person name="Thomas B.C."/>
            <person name="Singh A."/>
            <person name="Wilkins M.J."/>
            <person name="Karaoz U."/>
            <person name="Brodie E.L."/>
            <person name="Williams K.H."/>
            <person name="Hubbard S.S."/>
            <person name="Banfield J.F."/>
        </authorList>
    </citation>
    <scope>NUCLEOTIDE SEQUENCE [LARGE SCALE GENOMIC DNA]</scope>
</reference>
<evidence type="ECO:0000259" key="2">
    <source>
        <dbReference type="Pfam" id="PF18962"/>
    </source>
</evidence>
<dbReference type="Proteomes" id="UP000179243">
    <property type="component" value="Unassembled WGS sequence"/>
</dbReference>
<dbReference type="SUPFAM" id="SSF49265">
    <property type="entry name" value="Fibronectin type III"/>
    <property type="match status" value="1"/>
</dbReference>
<protein>
    <recommendedName>
        <fullName evidence="2">Secretion system C-terminal sorting domain-containing protein</fullName>
    </recommendedName>
</protein>
<evidence type="ECO:0000256" key="1">
    <source>
        <dbReference type="SAM" id="Phobius"/>
    </source>
</evidence>
<feature type="transmembrane region" description="Helical" evidence="1">
    <location>
        <begin position="21"/>
        <end position="43"/>
    </location>
</feature>
<dbReference type="NCBIfam" id="TIGR04183">
    <property type="entry name" value="Por_Secre_tail"/>
    <property type="match status" value="1"/>
</dbReference>
<keyword evidence="1" id="KW-1133">Transmembrane helix</keyword>
<evidence type="ECO:0000313" key="4">
    <source>
        <dbReference type="Proteomes" id="UP000179243"/>
    </source>
</evidence>
<keyword evidence="1" id="KW-0812">Transmembrane</keyword>
<sequence>MAVEVYDENNKEKKGGTMKRISLFFLLLFILAIQCYCASQLLVDFGSDSGSTTFGSDYPDWNQVLRHAAYTQFVDPDGNPDHQGLSETASIPDAMTAFFGIKGATPINFQVGQKIVATFYNSSSSAITFSARVSLDDEDSPADTLPSWYTMYGGPDGYYEITIAGQSMGALEFYSTDSTMIAHKDAIPAQGQHSLININIAEGVNRNLLILTKIEISDEVDITPPTPPVNLQAQNYIVSQEAGNSAIRLTWEPASDTGAYAMGVSRYLIYKNDSLLDLLPADQVLAQGGHLEWIDICLAPNREYTYTVTTMDKAPFGSYPSVLGILNIRQGNESAKTAQAIITTPAWSSETLINPYQDLEYLGGFRLPNANGTSEWAYAGSGLAYYPDGNPGYDAASEWPGSLYGFGKNTVAHISEITIPKPVVSDNVADMSYARTLQPFVNLWPAVYNGNIYPSSGDGIATGLGFHPAANGVGAMLYYGLCGAYSGLLDAPGHGAFDLDLTQATGAWFVGGMPPNNIYAGLTAKCVFDAPSKWADSVTGGRSLIVSNSYISASRSRSYGPALFAMAPWERGSLPANGDSVTAVELVRYSVEGSQVLNYSGGEMSDGGAWLSANSRAAIGISHRRTTGEAWYGQPAGHYNYRNDLPAWTGGNKGYCTTQWKSGLMMYNPRDLERVTDNEKQSHEIQPYLIFDFMPHIFQGLVGDVTYDRANNHLYAIITNGDPGYQYGRSMVQVWKVAPGTAQAAPHRAPKQDEIELSVWPNPFSMGALITAGLPNTGNQSPNLEVRIFDLHGRLVQSFDQVRTANNSQRSSINWDASRHPSGVYIIKLKVGGTVLSRRAILFK</sequence>
<gene>
    <name evidence="3" type="ORF">A2519_21165</name>
</gene>
<feature type="domain" description="Secretion system C-terminal sorting" evidence="2">
    <location>
        <begin position="759"/>
        <end position="838"/>
    </location>
</feature>
<dbReference type="EMBL" id="MFYX01000009">
    <property type="protein sequence ID" value="OGK07380.1"/>
    <property type="molecule type" value="Genomic_DNA"/>
</dbReference>
<keyword evidence="1" id="KW-0472">Membrane</keyword>
<dbReference type="InterPro" id="IPR036116">
    <property type="entry name" value="FN3_sf"/>
</dbReference>
<dbReference type="InterPro" id="IPR013783">
    <property type="entry name" value="Ig-like_fold"/>
</dbReference>
<proteinExistence type="predicted"/>
<dbReference type="AlphaFoldDB" id="A0A1F7FL37"/>
<dbReference type="InterPro" id="IPR026444">
    <property type="entry name" value="Secre_tail"/>
</dbReference>
<name>A0A1F7FL37_UNCRA</name>
<organism evidence="3 4">
    <name type="scientific">Candidatus Raymondbacteria bacterium RIFOXYD12_FULL_49_13</name>
    <dbReference type="NCBI Taxonomy" id="1817890"/>
    <lineage>
        <taxon>Bacteria</taxon>
        <taxon>Raymondiibacteriota</taxon>
    </lineage>
</organism>
<evidence type="ECO:0000313" key="3">
    <source>
        <dbReference type="EMBL" id="OGK07380.1"/>
    </source>
</evidence>
<comment type="caution">
    <text evidence="3">The sequence shown here is derived from an EMBL/GenBank/DDBJ whole genome shotgun (WGS) entry which is preliminary data.</text>
</comment>